<evidence type="ECO:0000259" key="9">
    <source>
        <dbReference type="Pfam" id="PF02608"/>
    </source>
</evidence>
<proteinExistence type="inferred from homology"/>
<evidence type="ECO:0000256" key="2">
    <source>
        <dbReference type="ARBA" id="ARBA00008610"/>
    </source>
</evidence>
<dbReference type="InterPro" id="IPR028082">
    <property type="entry name" value="Peripla_BP_I"/>
</dbReference>
<dbReference type="EMBL" id="FNCN01000004">
    <property type="protein sequence ID" value="SDG40610.1"/>
    <property type="molecule type" value="Genomic_DNA"/>
</dbReference>
<evidence type="ECO:0000313" key="10">
    <source>
        <dbReference type="EMBL" id="SDG40610.1"/>
    </source>
</evidence>
<sequence>MKFPARAALVFLAAPALLLTACGGGNGGAGGSGSGSAAPKATGQPDVNGDGKVVIGIMSPGDTRDNGYYQSFVDDANKVAQANGWEVRPIDKLNPADAVNQARNLCRQRVDLIAVGASVLADALTAAPEPQCKGVNWYVNGGGGVEQTEYFTQSKDTVNQSLYAAGYAAGQLLKQAGASKAGYITGPELDFAKQAAKAFQAGMRAVVPNAELITTYTGDFDDSAKAKEAFEAQKAQGIKVVYPYLGGATDAVTQQANAAGISALTPGTDRCADTTTKYAVSVIFSPGAYFAAALEDFGKGTLKMGTARIWTMGVDPVPTVKFCSPEGDQQDRIDQVMKDMGTGKLDVDAAVDGAR</sequence>
<dbReference type="Gene3D" id="3.40.50.2300">
    <property type="match status" value="2"/>
</dbReference>
<evidence type="ECO:0000313" key="11">
    <source>
        <dbReference type="Proteomes" id="UP000198923"/>
    </source>
</evidence>
<dbReference type="AlphaFoldDB" id="A0A1G7U1C9"/>
<dbReference type="Pfam" id="PF02608">
    <property type="entry name" value="Bmp"/>
    <property type="match status" value="1"/>
</dbReference>
<comment type="similarity">
    <text evidence="2">Belongs to the BMP lipoprotein family.</text>
</comment>
<comment type="subcellular location">
    <subcellularLocation>
        <location evidence="1">Cell membrane</location>
        <topology evidence="1">Lipid-anchor</topology>
    </subcellularLocation>
</comment>
<feature type="region of interest" description="Disordered" evidence="7">
    <location>
        <begin position="29"/>
        <end position="51"/>
    </location>
</feature>
<dbReference type="InterPro" id="IPR050957">
    <property type="entry name" value="BMP_lipoprotein"/>
</dbReference>
<evidence type="ECO:0000256" key="1">
    <source>
        <dbReference type="ARBA" id="ARBA00004193"/>
    </source>
</evidence>
<organism evidence="10 11">
    <name type="scientific">Sinosporangium album</name>
    <dbReference type="NCBI Taxonomy" id="504805"/>
    <lineage>
        <taxon>Bacteria</taxon>
        <taxon>Bacillati</taxon>
        <taxon>Actinomycetota</taxon>
        <taxon>Actinomycetes</taxon>
        <taxon>Streptosporangiales</taxon>
        <taxon>Streptosporangiaceae</taxon>
        <taxon>Sinosporangium</taxon>
    </lineage>
</organism>
<feature type="signal peptide" evidence="8">
    <location>
        <begin position="1"/>
        <end position="21"/>
    </location>
</feature>
<feature type="domain" description="ABC transporter substrate-binding protein PnrA-like" evidence="9">
    <location>
        <begin position="52"/>
        <end position="315"/>
    </location>
</feature>
<evidence type="ECO:0000256" key="3">
    <source>
        <dbReference type="ARBA" id="ARBA00022475"/>
    </source>
</evidence>
<dbReference type="PANTHER" id="PTHR34296:SF2">
    <property type="entry name" value="ABC TRANSPORTER GUANOSINE-BINDING PROTEIN NUPN"/>
    <property type="match status" value="1"/>
</dbReference>
<evidence type="ECO:0000256" key="8">
    <source>
        <dbReference type="SAM" id="SignalP"/>
    </source>
</evidence>
<dbReference type="GO" id="GO:0005886">
    <property type="term" value="C:plasma membrane"/>
    <property type="evidence" value="ECO:0007669"/>
    <property type="project" value="UniProtKB-SubCell"/>
</dbReference>
<evidence type="ECO:0000256" key="6">
    <source>
        <dbReference type="ARBA" id="ARBA00023288"/>
    </source>
</evidence>
<accession>A0A1G7U1C9</accession>
<gene>
    <name evidence="10" type="ORF">SAMN05421505_10426</name>
</gene>
<dbReference type="SUPFAM" id="SSF53822">
    <property type="entry name" value="Periplasmic binding protein-like I"/>
    <property type="match status" value="1"/>
</dbReference>
<evidence type="ECO:0000256" key="4">
    <source>
        <dbReference type="ARBA" id="ARBA00022729"/>
    </source>
</evidence>
<dbReference type="STRING" id="504805.SAMN05421505_10426"/>
<dbReference type="Proteomes" id="UP000198923">
    <property type="component" value="Unassembled WGS sequence"/>
</dbReference>
<dbReference type="PROSITE" id="PS51257">
    <property type="entry name" value="PROKAR_LIPOPROTEIN"/>
    <property type="match status" value="1"/>
</dbReference>
<dbReference type="InterPro" id="IPR003760">
    <property type="entry name" value="PnrA-like"/>
</dbReference>
<keyword evidence="3" id="KW-1003">Cell membrane</keyword>
<dbReference type="OrthoDB" id="9784230at2"/>
<keyword evidence="6" id="KW-0449">Lipoprotein</keyword>
<dbReference type="PANTHER" id="PTHR34296">
    <property type="entry name" value="TRANSCRIPTIONAL ACTIVATOR PROTEIN MED"/>
    <property type="match status" value="1"/>
</dbReference>
<keyword evidence="5" id="KW-0472">Membrane</keyword>
<keyword evidence="4 8" id="KW-0732">Signal</keyword>
<evidence type="ECO:0000256" key="5">
    <source>
        <dbReference type="ARBA" id="ARBA00023136"/>
    </source>
</evidence>
<keyword evidence="11" id="KW-1185">Reference proteome</keyword>
<reference evidence="10 11" key="1">
    <citation type="submission" date="2016-10" db="EMBL/GenBank/DDBJ databases">
        <authorList>
            <person name="de Groot N.N."/>
        </authorList>
    </citation>
    <scope>NUCLEOTIDE SEQUENCE [LARGE SCALE GENOMIC DNA]</scope>
    <source>
        <strain evidence="10 11">CPCC 201354</strain>
    </source>
</reference>
<evidence type="ECO:0000256" key="7">
    <source>
        <dbReference type="SAM" id="MobiDB-lite"/>
    </source>
</evidence>
<dbReference type="RefSeq" id="WP_093168796.1">
    <property type="nucleotide sequence ID" value="NZ_FNCN01000004.1"/>
</dbReference>
<name>A0A1G7U1C9_9ACTN</name>
<protein>
    <submittedName>
        <fullName evidence="10">Basic membrane protein A</fullName>
    </submittedName>
</protein>
<feature type="chain" id="PRO_5038639369" evidence="8">
    <location>
        <begin position="22"/>
        <end position="355"/>
    </location>
</feature>